<sequence>MLQVSNVTKKGGLLVFQNGLKPWVRQVQKERGVCENDHKDDVVDGNGNGDNDGNGKPRVRNKKSNRKI</sequence>
<feature type="non-terminal residue" evidence="2">
    <location>
        <position position="1"/>
    </location>
</feature>
<dbReference type="EMBL" id="JABFAA010000002">
    <property type="protein sequence ID" value="MBA0676546.1"/>
    <property type="molecule type" value="Genomic_DNA"/>
</dbReference>
<evidence type="ECO:0000313" key="3">
    <source>
        <dbReference type="Proteomes" id="UP000593577"/>
    </source>
</evidence>
<proteinExistence type="predicted"/>
<feature type="compositionally biased region" description="Basic and acidic residues" evidence="1">
    <location>
        <begin position="32"/>
        <end position="42"/>
    </location>
</feature>
<evidence type="ECO:0000313" key="2">
    <source>
        <dbReference type="EMBL" id="MBA0676546.1"/>
    </source>
</evidence>
<feature type="compositionally biased region" description="Basic residues" evidence="1">
    <location>
        <begin position="57"/>
        <end position="68"/>
    </location>
</feature>
<evidence type="ECO:0000256" key="1">
    <source>
        <dbReference type="SAM" id="MobiDB-lite"/>
    </source>
</evidence>
<feature type="region of interest" description="Disordered" evidence="1">
    <location>
        <begin position="32"/>
        <end position="68"/>
    </location>
</feature>
<comment type="caution">
    <text evidence="2">The sequence shown here is derived from an EMBL/GenBank/DDBJ whole genome shotgun (WGS) entry which is preliminary data.</text>
</comment>
<reference evidence="2 3" key="1">
    <citation type="journal article" date="2019" name="Genome Biol. Evol.">
        <title>Insights into the evolution of the New World diploid cottons (Gossypium, subgenus Houzingenia) based on genome sequencing.</title>
        <authorList>
            <person name="Grover C.E."/>
            <person name="Arick M.A. 2nd"/>
            <person name="Thrash A."/>
            <person name="Conover J.L."/>
            <person name="Sanders W.S."/>
            <person name="Peterson D.G."/>
            <person name="Frelichowski J.E."/>
            <person name="Scheffler J.A."/>
            <person name="Scheffler B.E."/>
            <person name="Wendel J.F."/>
        </authorList>
    </citation>
    <scope>NUCLEOTIDE SEQUENCE [LARGE SCALE GENOMIC DNA]</scope>
    <source>
        <strain evidence="2">185</strain>
        <tissue evidence="2">Leaf</tissue>
    </source>
</reference>
<organism evidence="2 3">
    <name type="scientific">Gossypium aridum</name>
    <name type="common">American cotton</name>
    <name type="synonym">Erioxylum aridum</name>
    <dbReference type="NCBI Taxonomy" id="34290"/>
    <lineage>
        <taxon>Eukaryota</taxon>
        <taxon>Viridiplantae</taxon>
        <taxon>Streptophyta</taxon>
        <taxon>Embryophyta</taxon>
        <taxon>Tracheophyta</taxon>
        <taxon>Spermatophyta</taxon>
        <taxon>Magnoliopsida</taxon>
        <taxon>eudicotyledons</taxon>
        <taxon>Gunneridae</taxon>
        <taxon>Pentapetalae</taxon>
        <taxon>rosids</taxon>
        <taxon>malvids</taxon>
        <taxon>Malvales</taxon>
        <taxon>Malvaceae</taxon>
        <taxon>Malvoideae</taxon>
        <taxon>Gossypium</taxon>
    </lineage>
</organism>
<dbReference type="Proteomes" id="UP000593577">
    <property type="component" value="Unassembled WGS sequence"/>
</dbReference>
<gene>
    <name evidence="2" type="ORF">Goari_018021</name>
</gene>
<protein>
    <submittedName>
        <fullName evidence="2">Uncharacterized protein</fullName>
    </submittedName>
</protein>
<accession>A0A7J8WNG2</accession>
<keyword evidence="3" id="KW-1185">Reference proteome</keyword>
<name>A0A7J8WNG2_GOSAI</name>
<dbReference type="AlphaFoldDB" id="A0A7J8WNG2"/>